<evidence type="ECO:0000256" key="3">
    <source>
        <dbReference type="ARBA" id="ARBA00022679"/>
    </source>
</evidence>
<name>A0A363UK48_9GAMM</name>
<evidence type="ECO:0000256" key="2">
    <source>
        <dbReference type="ARBA" id="ARBA00006706"/>
    </source>
</evidence>
<dbReference type="CDD" id="cd00685">
    <property type="entry name" value="Trans_IPPS_HT"/>
    <property type="match status" value="1"/>
</dbReference>
<dbReference type="GO" id="GO:0046872">
    <property type="term" value="F:metal ion binding"/>
    <property type="evidence" value="ECO:0007669"/>
    <property type="project" value="UniProtKB-KW"/>
</dbReference>
<dbReference type="RefSeq" id="WP_109720417.1">
    <property type="nucleotide sequence ID" value="NZ_QEQK01000008.1"/>
</dbReference>
<keyword evidence="5" id="KW-0460">Magnesium</keyword>
<evidence type="ECO:0000256" key="1">
    <source>
        <dbReference type="ARBA" id="ARBA00001946"/>
    </source>
</evidence>
<dbReference type="Pfam" id="PF00348">
    <property type="entry name" value="polyprenyl_synt"/>
    <property type="match status" value="1"/>
</dbReference>
<sequence length="298" mass="31874">MTPDTLRQRLEQRAQRLEAIAQRWLPPPDALPERLHAAMRYAVLGGGKRLRPQLVYASGEALGLAPARLDAVALAVELIHAYSLIHDDLPAMDDDDLRRGRPTTHKAFDEATAILAGDALQPLAFEILATDASIAGGAQQRLAMISRLARAAGSCGMVGGQAVDLQQVGQQPDLNTIDTMHGLKTGRLIHAATLLPADLADAADTAVQALEAYSSRIGLAFQIHDDVLDETTETAVLGKPQGADRAAGKPTYPALLGLDASRQRAQTLTDEALDHLRGFGPEADGLRALAQHMIQRKH</sequence>
<dbReference type="PROSITE" id="PS00444">
    <property type="entry name" value="POLYPRENYL_SYNTHASE_2"/>
    <property type="match status" value="1"/>
</dbReference>
<comment type="cofactor">
    <cofactor evidence="1">
        <name>Mg(2+)</name>
        <dbReference type="ChEBI" id="CHEBI:18420"/>
    </cofactor>
</comment>
<dbReference type="GO" id="GO:0004659">
    <property type="term" value="F:prenyltransferase activity"/>
    <property type="evidence" value="ECO:0007669"/>
    <property type="project" value="InterPro"/>
</dbReference>
<dbReference type="PANTHER" id="PTHR43281:SF1">
    <property type="entry name" value="FARNESYL DIPHOSPHATE SYNTHASE"/>
    <property type="match status" value="1"/>
</dbReference>
<evidence type="ECO:0000256" key="4">
    <source>
        <dbReference type="ARBA" id="ARBA00022723"/>
    </source>
</evidence>
<comment type="caution">
    <text evidence="8">The sequence shown here is derived from an EMBL/GenBank/DDBJ whole genome shotgun (WGS) entry which is preliminary data.</text>
</comment>
<protein>
    <submittedName>
        <fullName evidence="8">Geranyl transferase</fullName>
    </submittedName>
</protein>
<evidence type="ECO:0000313" key="9">
    <source>
        <dbReference type="Proteomes" id="UP000251800"/>
    </source>
</evidence>
<keyword evidence="6" id="KW-0414">Isoprene biosynthesis</keyword>
<dbReference type="OrthoDB" id="9805316at2"/>
<dbReference type="Gene3D" id="1.10.600.10">
    <property type="entry name" value="Farnesyl Diphosphate Synthase"/>
    <property type="match status" value="1"/>
</dbReference>
<dbReference type="AlphaFoldDB" id="A0A363UK48"/>
<dbReference type="PROSITE" id="PS00723">
    <property type="entry name" value="POLYPRENYL_SYNTHASE_1"/>
    <property type="match status" value="1"/>
</dbReference>
<gene>
    <name evidence="8" type="ORF">DEH80_10300</name>
</gene>
<evidence type="ECO:0000256" key="5">
    <source>
        <dbReference type="ARBA" id="ARBA00022842"/>
    </source>
</evidence>
<dbReference type="FunFam" id="1.10.600.10:FF:000001">
    <property type="entry name" value="Geranylgeranyl diphosphate synthase"/>
    <property type="match status" value="1"/>
</dbReference>
<dbReference type="SFLD" id="SFLDS00005">
    <property type="entry name" value="Isoprenoid_Synthase_Type_I"/>
    <property type="match status" value="1"/>
</dbReference>
<keyword evidence="9" id="KW-1185">Reference proteome</keyword>
<proteinExistence type="inferred from homology"/>
<dbReference type="InterPro" id="IPR033749">
    <property type="entry name" value="Polyprenyl_synt_CS"/>
</dbReference>
<reference evidence="8 9" key="1">
    <citation type="submission" date="2018-05" db="EMBL/GenBank/DDBJ databases">
        <title>Abyssibacter profundi OUC007T gen. nov., sp. nov, a marine bacterium isolated from seawater of the Mariana Trench.</title>
        <authorList>
            <person name="Zhou S."/>
        </authorList>
    </citation>
    <scope>NUCLEOTIDE SEQUENCE [LARGE SCALE GENOMIC DNA]</scope>
    <source>
        <strain evidence="8 9">OUC007</strain>
    </source>
</reference>
<dbReference type="InterPro" id="IPR053378">
    <property type="entry name" value="Prenyl_diphosphate_synthase"/>
</dbReference>
<dbReference type="SUPFAM" id="SSF48576">
    <property type="entry name" value="Terpenoid synthases"/>
    <property type="match status" value="1"/>
</dbReference>
<evidence type="ECO:0000256" key="6">
    <source>
        <dbReference type="ARBA" id="ARBA00023229"/>
    </source>
</evidence>
<accession>A0A363UK48</accession>
<organism evidence="8 9">
    <name type="scientific">Abyssibacter profundi</name>
    <dbReference type="NCBI Taxonomy" id="2182787"/>
    <lineage>
        <taxon>Bacteria</taxon>
        <taxon>Pseudomonadati</taxon>
        <taxon>Pseudomonadota</taxon>
        <taxon>Gammaproteobacteria</taxon>
        <taxon>Chromatiales</taxon>
        <taxon>Oceanococcaceae</taxon>
        <taxon>Abyssibacter</taxon>
    </lineage>
</organism>
<dbReference type="InterPro" id="IPR008949">
    <property type="entry name" value="Isoprenoid_synthase_dom_sf"/>
</dbReference>
<evidence type="ECO:0000313" key="8">
    <source>
        <dbReference type="EMBL" id="PWN55805.1"/>
    </source>
</evidence>
<dbReference type="SFLD" id="SFLDG01017">
    <property type="entry name" value="Polyprenyl_Transferase_Like"/>
    <property type="match status" value="1"/>
</dbReference>
<dbReference type="GO" id="GO:0008654">
    <property type="term" value="P:phospholipid biosynthetic process"/>
    <property type="evidence" value="ECO:0007669"/>
    <property type="project" value="UniProtKB-ARBA"/>
</dbReference>
<keyword evidence="4" id="KW-0479">Metal-binding</keyword>
<dbReference type="GO" id="GO:0005737">
    <property type="term" value="C:cytoplasm"/>
    <property type="evidence" value="ECO:0007669"/>
    <property type="project" value="UniProtKB-ARBA"/>
</dbReference>
<keyword evidence="3 7" id="KW-0808">Transferase</keyword>
<dbReference type="PANTHER" id="PTHR43281">
    <property type="entry name" value="FARNESYL DIPHOSPHATE SYNTHASE"/>
    <property type="match status" value="1"/>
</dbReference>
<dbReference type="Proteomes" id="UP000251800">
    <property type="component" value="Unassembled WGS sequence"/>
</dbReference>
<comment type="similarity">
    <text evidence="2 7">Belongs to the FPP/GGPP synthase family.</text>
</comment>
<evidence type="ECO:0000256" key="7">
    <source>
        <dbReference type="RuleBase" id="RU004466"/>
    </source>
</evidence>
<dbReference type="EMBL" id="QEQK01000008">
    <property type="protein sequence ID" value="PWN55805.1"/>
    <property type="molecule type" value="Genomic_DNA"/>
</dbReference>
<dbReference type="InterPro" id="IPR000092">
    <property type="entry name" value="Polyprenyl_synt"/>
</dbReference>
<dbReference type="GO" id="GO:0016114">
    <property type="term" value="P:terpenoid biosynthetic process"/>
    <property type="evidence" value="ECO:0007669"/>
    <property type="project" value="UniProtKB-ARBA"/>
</dbReference>
<dbReference type="NCBIfam" id="NF045485">
    <property type="entry name" value="FPPsyn"/>
    <property type="match status" value="1"/>
</dbReference>